<evidence type="ECO:0000256" key="2">
    <source>
        <dbReference type="SAM" id="Phobius"/>
    </source>
</evidence>
<gene>
    <name evidence="4" type="ORF">HDID_LOCUS1202</name>
</gene>
<keyword evidence="2" id="KW-1133">Transmembrane helix</keyword>
<accession>A0A0R3SA51</accession>
<dbReference type="Pfam" id="PF00957">
    <property type="entry name" value="Synaptobrevin"/>
    <property type="match status" value="1"/>
</dbReference>
<name>A0A0R3SA51_HYMDI</name>
<evidence type="ECO:0000313" key="5">
    <source>
        <dbReference type="Proteomes" id="UP000274504"/>
    </source>
</evidence>
<dbReference type="EMBL" id="UYSG01000208">
    <property type="protein sequence ID" value="VDL18663.1"/>
    <property type="molecule type" value="Genomic_DNA"/>
</dbReference>
<evidence type="ECO:0000259" key="3">
    <source>
        <dbReference type="PROSITE" id="PS50892"/>
    </source>
</evidence>
<dbReference type="GO" id="GO:0016020">
    <property type="term" value="C:membrane"/>
    <property type="evidence" value="ECO:0007669"/>
    <property type="project" value="InterPro"/>
</dbReference>
<dbReference type="PROSITE" id="PS50892">
    <property type="entry name" value="V_SNARE"/>
    <property type="match status" value="1"/>
</dbReference>
<dbReference type="AlphaFoldDB" id="A0A0R3SA51"/>
<keyword evidence="1" id="KW-0175">Coiled coil</keyword>
<dbReference type="OrthoDB" id="190375at2759"/>
<dbReference type="PRINTS" id="PR00219">
    <property type="entry name" value="SYNAPTOBREVN"/>
</dbReference>
<dbReference type="Gene3D" id="1.20.5.110">
    <property type="match status" value="1"/>
</dbReference>
<feature type="domain" description="V-SNARE coiled-coil homology" evidence="3">
    <location>
        <begin position="46"/>
        <end position="106"/>
    </location>
</feature>
<dbReference type="InterPro" id="IPR042855">
    <property type="entry name" value="V_SNARE_CC"/>
</dbReference>
<evidence type="ECO:0000313" key="4">
    <source>
        <dbReference type="EMBL" id="VDL18663.1"/>
    </source>
</evidence>
<dbReference type="CDD" id="cd15870">
    <property type="entry name" value="R-SNARE_VAMP2"/>
    <property type="match status" value="1"/>
</dbReference>
<keyword evidence="2" id="KW-0812">Transmembrane</keyword>
<evidence type="ECO:0000256" key="1">
    <source>
        <dbReference type="PROSITE-ProRule" id="PRU00290"/>
    </source>
</evidence>
<evidence type="ECO:0000313" key="6">
    <source>
        <dbReference type="WBParaSite" id="HDID_0000120101-mRNA-1"/>
    </source>
</evidence>
<dbReference type="InterPro" id="IPR001388">
    <property type="entry name" value="Synaptobrevin-like"/>
</dbReference>
<proteinExistence type="predicted"/>
<dbReference type="Proteomes" id="UP000274504">
    <property type="component" value="Unassembled WGS sequence"/>
</dbReference>
<dbReference type="PANTHER" id="PTHR45701">
    <property type="entry name" value="SYNAPTOBREVIN FAMILY MEMBER"/>
    <property type="match status" value="1"/>
</dbReference>
<dbReference type="InterPro" id="IPR016444">
    <property type="entry name" value="Synaptobrevin/VAMP"/>
</dbReference>
<dbReference type="WBParaSite" id="HDID_0000120101-mRNA-1">
    <property type="protein sequence ID" value="HDID_0000120101-mRNA-1"/>
    <property type="gene ID" value="HDID_0000120101"/>
</dbReference>
<sequence>CRISLVKPWNNVTQIIFYSNIILYRAYNSPFGDSGAQGYTYSGQDRIQQQQAEVSEVVGIMKDNVARVLERDQRLADLDHRADELQVHSRQFESISRNIQRKYFWRNMKMWFIIGGVVLVLIIVIISMLT</sequence>
<protein>
    <submittedName>
        <fullName evidence="6">V-SNARE coiled-coil homology domain-containing protein</fullName>
    </submittedName>
</protein>
<dbReference type="SUPFAM" id="SSF58038">
    <property type="entry name" value="SNARE fusion complex"/>
    <property type="match status" value="1"/>
</dbReference>
<feature type="transmembrane region" description="Helical" evidence="2">
    <location>
        <begin position="110"/>
        <end position="129"/>
    </location>
</feature>
<dbReference type="STRING" id="6216.A0A0R3SA51"/>
<dbReference type="GO" id="GO:0016192">
    <property type="term" value="P:vesicle-mediated transport"/>
    <property type="evidence" value="ECO:0007669"/>
    <property type="project" value="InterPro"/>
</dbReference>
<organism evidence="6">
    <name type="scientific">Hymenolepis diminuta</name>
    <name type="common">Rat tapeworm</name>
    <dbReference type="NCBI Taxonomy" id="6216"/>
    <lineage>
        <taxon>Eukaryota</taxon>
        <taxon>Metazoa</taxon>
        <taxon>Spiralia</taxon>
        <taxon>Lophotrochozoa</taxon>
        <taxon>Platyhelminthes</taxon>
        <taxon>Cestoda</taxon>
        <taxon>Eucestoda</taxon>
        <taxon>Cyclophyllidea</taxon>
        <taxon>Hymenolepididae</taxon>
        <taxon>Hymenolepis</taxon>
    </lineage>
</organism>
<reference evidence="6" key="1">
    <citation type="submission" date="2017-02" db="UniProtKB">
        <authorList>
            <consortium name="WormBaseParasite"/>
        </authorList>
    </citation>
    <scope>IDENTIFICATION</scope>
</reference>
<reference evidence="4 5" key="2">
    <citation type="submission" date="2018-11" db="EMBL/GenBank/DDBJ databases">
        <authorList>
            <consortium name="Pathogen Informatics"/>
        </authorList>
    </citation>
    <scope>NUCLEOTIDE SEQUENCE [LARGE SCALE GENOMIC DNA]</scope>
</reference>
<keyword evidence="2" id="KW-0472">Membrane</keyword>